<dbReference type="AlphaFoldDB" id="A0A7Y4JNE6"/>
<dbReference type="EMBL" id="JABFJW010000019">
    <property type="protein sequence ID" value="NOK08239.1"/>
    <property type="molecule type" value="Genomic_DNA"/>
</dbReference>
<protein>
    <submittedName>
        <fullName evidence="1">Uncharacterized protein</fullName>
    </submittedName>
</protein>
<evidence type="ECO:0000313" key="1">
    <source>
        <dbReference type="EMBL" id="NOK08239.1"/>
    </source>
</evidence>
<evidence type="ECO:0000313" key="2">
    <source>
        <dbReference type="Proteomes" id="UP000528460"/>
    </source>
</evidence>
<dbReference type="RefSeq" id="WP_171412502.1">
    <property type="nucleotide sequence ID" value="NZ_JABFJW010000019.1"/>
</dbReference>
<gene>
    <name evidence="1" type="ORF">HNS30_04205</name>
</gene>
<comment type="caution">
    <text evidence="1">The sequence shown here is derived from an EMBL/GenBank/DDBJ whole genome shotgun (WGS) entry which is preliminary data.</text>
</comment>
<dbReference type="Proteomes" id="UP000528460">
    <property type="component" value="Unassembled WGS sequence"/>
</dbReference>
<proteinExistence type="predicted"/>
<name>A0A7Y4JNE6_9BACT</name>
<accession>A0A7Y4JNE6</accession>
<reference evidence="1 2" key="1">
    <citation type="submission" date="2020-05" db="EMBL/GenBank/DDBJ databases">
        <authorList>
            <person name="Whitworth D."/>
        </authorList>
    </citation>
    <scope>NUCLEOTIDE SEQUENCE [LARGE SCALE GENOMIC DNA]</scope>
    <source>
        <strain evidence="1 2">CA046A</strain>
    </source>
</reference>
<organism evidence="1 2">
    <name type="scientific">Corallococcus exercitus</name>
    <dbReference type="NCBI Taxonomy" id="2316736"/>
    <lineage>
        <taxon>Bacteria</taxon>
        <taxon>Pseudomonadati</taxon>
        <taxon>Myxococcota</taxon>
        <taxon>Myxococcia</taxon>
        <taxon>Myxococcales</taxon>
        <taxon>Cystobacterineae</taxon>
        <taxon>Myxococcaceae</taxon>
        <taxon>Corallococcus</taxon>
    </lineage>
</organism>
<sequence length="509" mass="54052">MRKVDDVERFAAAAQRAGWADPSKVDDALQLGITASLAGDHASARAIFRALLIPMSDGDIDLGQDELAQEVLSVDLHDCATRYLAAVYMTTPVAARADALVAALDEANGLSYFSDPIKELQAALGGTLPDLEAFLPAWIARIERDAKPVSPWESQKERWLRAAIGRRDGVAGLERVARTARHPEAVQAWCDAVKAAGDGTKTLRAYETGAALVTCVGWRGGFLDGAALAAQVLGRKDAHTKLKAAWLGAPSLTRLLRWLLAGEPTSATFRKRAASALKASPTKAPRLVGFLEVLVGDLESAARRLARAPGIGWSSSDHPGHLLFPVFAWLLGGTPKGSVRAGLAQALVQPPSPDEDTGFELLDEVGPAQDAGPRLVTPSVIDALQRAEVTQRLTVHERGVALAAMKAAATKRTEGVLGTKRRRHYGHAAALVACCVELEDGTRGAAGTSTWAEALRARTSRFPAFQEALHAPLARARRGAGPMDAPDTGVHHAALKAGRTWTEPQEDDT</sequence>